<sequence length="117" mass="13019">MTAAIMVDAYAHFTTSLSSCVLTTWFLFWAFAAGSEEKKSCCCTAFPPTSIVLGLDDTRYDGHPSDLAYTRRCLANNGMGQSISKEARRERAHSDAITAKFSPTQNGIKMQDRRTRR</sequence>
<name>A0AAD7N0K3_9AGAR</name>
<feature type="compositionally biased region" description="Basic and acidic residues" evidence="1">
    <location>
        <begin position="85"/>
        <end position="94"/>
    </location>
</feature>
<comment type="caution">
    <text evidence="2">The sequence shown here is derived from an EMBL/GenBank/DDBJ whole genome shotgun (WGS) entry which is preliminary data.</text>
</comment>
<dbReference type="EMBL" id="JARKIB010000103">
    <property type="protein sequence ID" value="KAJ7740363.1"/>
    <property type="molecule type" value="Genomic_DNA"/>
</dbReference>
<dbReference type="Proteomes" id="UP001215598">
    <property type="component" value="Unassembled WGS sequence"/>
</dbReference>
<evidence type="ECO:0000313" key="2">
    <source>
        <dbReference type="EMBL" id="KAJ7740363.1"/>
    </source>
</evidence>
<evidence type="ECO:0000256" key="1">
    <source>
        <dbReference type="SAM" id="MobiDB-lite"/>
    </source>
</evidence>
<organism evidence="2 3">
    <name type="scientific">Mycena metata</name>
    <dbReference type="NCBI Taxonomy" id="1033252"/>
    <lineage>
        <taxon>Eukaryota</taxon>
        <taxon>Fungi</taxon>
        <taxon>Dikarya</taxon>
        <taxon>Basidiomycota</taxon>
        <taxon>Agaricomycotina</taxon>
        <taxon>Agaricomycetes</taxon>
        <taxon>Agaricomycetidae</taxon>
        <taxon>Agaricales</taxon>
        <taxon>Marasmiineae</taxon>
        <taxon>Mycenaceae</taxon>
        <taxon>Mycena</taxon>
    </lineage>
</organism>
<dbReference type="AlphaFoldDB" id="A0AAD7N0K3"/>
<keyword evidence="3" id="KW-1185">Reference proteome</keyword>
<accession>A0AAD7N0K3</accession>
<proteinExistence type="predicted"/>
<evidence type="ECO:0000313" key="3">
    <source>
        <dbReference type="Proteomes" id="UP001215598"/>
    </source>
</evidence>
<protein>
    <submittedName>
        <fullName evidence="2">Uncharacterized protein</fullName>
    </submittedName>
</protein>
<feature type="region of interest" description="Disordered" evidence="1">
    <location>
        <begin position="82"/>
        <end position="117"/>
    </location>
</feature>
<gene>
    <name evidence="2" type="ORF">B0H16DRAFT_1729064</name>
</gene>
<reference evidence="2" key="1">
    <citation type="submission" date="2023-03" db="EMBL/GenBank/DDBJ databases">
        <title>Massive genome expansion in bonnet fungi (Mycena s.s.) driven by repeated elements and novel gene families across ecological guilds.</title>
        <authorList>
            <consortium name="Lawrence Berkeley National Laboratory"/>
            <person name="Harder C.B."/>
            <person name="Miyauchi S."/>
            <person name="Viragh M."/>
            <person name="Kuo A."/>
            <person name="Thoen E."/>
            <person name="Andreopoulos B."/>
            <person name="Lu D."/>
            <person name="Skrede I."/>
            <person name="Drula E."/>
            <person name="Henrissat B."/>
            <person name="Morin E."/>
            <person name="Kohler A."/>
            <person name="Barry K."/>
            <person name="LaButti K."/>
            <person name="Morin E."/>
            <person name="Salamov A."/>
            <person name="Lipzen A."/>
            <person name="Mereny Z."/>
            <person name="Hegedus B."/>
            <person name="Baldrian P."/>
            <person name="Stursova M."/>
            <person name="Weitz H."/>
            <person name="Taylor A."/>
            <person name="Grigoriev I.V."/>
            <person name="Nagy L.G."/>
            <person name="Martin F."/>
            <person name="Kauserud H."/>
        </authorList>
    </citation>
    <scope>NUCLEOTIDE SEQUENCE</scope>
    <source>
        <strain evidence="2">CBHHK182m</strain>
    </source>
</reference>